<evidence type="ECO:0000256" key="9">
    <source>
        <dbReference type="PIRSR" id="PIRSR000934-1"/>
    </source>
</evidence>
<dbReference type="InterPro" id="IPR000299">
    <property type="entry name" value="FERM_domain"/>
</dbReference>
<dbReference type="InterPro" id="IPR018980">
    <property type="entry name" value="FERM_PH-like_C"/>
</dbReference>
<dbReference type="FunFam" id="3.10.20.90:FF:000039">
    <property type="entry name" value="Tyrosine-protein phosphatase non-receptor type"/>
    <property type="match status" value="1"/>
</dbReference>
<feature type="domain" description="Tyrosine specific protein phosphatases" evidence="11">
    <location>
        <begin position="1090"/>
        <end position="1170"/>
    </location>
</feature>
<evidence type="ECO:0000256" key="1">
    <source>
        <dbReference type="ARBA" id="ARBA00004245"/>
    </source>
</evidence>
<dbReference type="PRINTS" id="PR00935">
    <property type="entry name" value="BAND41"/>
</dbReference>
<dbReference type="InterPro" id="IPR016130">
    <property type="entry name" value="Tyr_Pase_AS"/>
</dbReference>
<dbReference type="SUPFAM" id="SSF52799">
    <property type="entry name" value="(Phosphotyrosine protein) phosphatases II"/>
    <property type="match status" value="1"/>
</dbReference>
<feature type="active site" description="Phosphocysteine intermediate" evidence="9">
    <location>
        <position position="1120"/>
    </location>
</feature>
<gene>
    <name evidence="13" type="primary">PTPN21</name>
</gene>
<proteinExistence type="inferred from homology"/>
<comment type="catalytic activity">
    <reaction evidence="8">
        <text>O-phospho-L-tyrosyl-[protein] + H2O = L-tyrosyl-[protein] + phosphate</text>
        <dbReference type="Rhea" id="RHEA:10684"/>
        <dbReference type="Rhea" id="RHEA-COMP:10136"/>
        <dbReference type="Rhea" id="RHEA-COMP:20101"/>
        <dbReference type="ChEBI" id="CHEBI:15377"/>
        <dbReference type="ChEBI" id="CHEBI:43474"/>
        <dbReference type="ChEBI" id="CHEBI:46858"/>
        <dbReference type="ChEBI" id="CHEBI:61978"/>
        <dbReference type="EC" id="3.1.3.48"/>
    </reaction>
</comment>
<keyword evidence="5 8" id="KW-0378">Hydrolase</keyword>
<evidence type="ECO:0000313" key="13">
    <source>
        <dbReference type="Ensembl" id="ENSNNAP00000000423.1"/>
    </source>
</evidence>
<dbReference type="Pfam" id="PF00373">
    <property type="entry name" value="FERM_M"/>
    <property type="match status" value="1"/>
</dbReference>
<evidence type="ECO:0000256" key="8">
    <source>
        <dbReference type="PIRNR" id="PIRNR000934"/>
    </source>
</evidence>
<dbReference type="GO" id="GO:0005737">
    <property type="term" value="C:cytoplasm"/>
    <property type="evidence" value="ECO:0007669"/>
    <property type="project" value="UniProtKB-UniRule"/>
</dbReference>
<dbReference type="InterPro" id="IPR003595">
    <property type="entry name" value="Tyr_Pase_cat"/>
</dbReference>
<dbReference type="InterPro" id="IPR035963">
    <property type="entry name" value="FERM_2"/>
</dbReference>
<feature type="domain" description="Tyrosine-protein phosphatase" evidence="10">
    <location>
        <begin position="908"/>
        <end position="1179"/>
    </location>
</feature>
<sequence>MPLPFGLKLKRTRRYTVSSKSCLVARIHLLNNEFVEFTLSVESTGQESLEAVAQRLELREITYFSLWYFNKQNQRRWIDLDKPLKKQLDKYALEPTVFFGVVFYVPSVSQLQQEITRYQYYLQLKKDILEGNIPCTFEQAIHLAGLAVQADFGDYDQYESQEFLQRFALFPVGWLQDEKMLEEATQKVALLHQKYRGLTPPDAEMLYMQEVERMEGYGEETYPAKDSQGSDIFIGACLDGIFVKHKNGRPPVIFRWHDIANMTHNKSFFALELANKEETIQFQTEDMETAKYVWRMCVARHKFYRLNKCSLQAQTVTVNPVRRRSTSRLSLQPKPQPYMMPPAPQLHYNGHYPEPYASSQDNLYGTNQNGYYCHSQTSLDRTPHDYNGRIRNGSVYSAHSTNSLNNLQHYMQPSPMSSNPSITGSDVLHSDYVPSHRHSALIPPSYRPTPDYETVMKQLNRGMMNSDKQSHSMRNLNIGNSYAYSRPDALVYSQPEIREHANFASPHSGHYPFNLNYSFHSQSSYPYPAERRLVVGAVSVPELTNVQLQAQEYPAPNIMKTQVYRPPPPYPYPRPANSTPDLSRHFYSSNSNPDLITRRVHHSVQTFQEDSLPVAHSLQEVSEPLTSARHAQLQKRNSIEIAGLAHSFEAMRIKERTMSASTADVAQPKVIPSGSQTSVFLERAKQEEIEEQEDHVNYGHKKSLSDATMLIHSSEEEEECEDESKANPALPFINGKPQLPSLMACYPTESLLNYPYSSIASSPGPLHIHEPKLHITETDRRVKDVSPSQFMGDSQVLRRGEGLLTPSVSESDLTISARYRVRKDSIKKRPVSELLSGKKNIVEGLPPLGVMKKNRAEAKKIGPLKLAALNGLTLSRLPLPSEGKEESPRATNDERFKGLEQRLDQGMVFTEYERIQKKRLVEGDCSIACLPENAERNRFQDVLPYDDTRVELVPTKENNTGYINASHIKVCVGGMEWDYIATQGPLQNTCQDFWQMVWEQGVAIITMVTAEEEGGREKSFRYWPRLGSRHNTVTYGRFKITTRFRTDSGCYATTGLKIKHLLTGQERTVWHLQYTDWPEHGCPEDTKGFLSYLEEIQSVRRHTNSTADPAIPNPPLLVHCSAGVGRTGVVILSEIMIACLEHNEALDIPRMLEMLRQQRMMMVQTLSQYTFVYGVLIQFLKSSRLI</sequence>
<dbReference type="PROSITE" id="PS50057">
    <property type="entry name" value="FERM_3"/>
    <property type="match status" value="1"/>
</dbReference>
<dbReference type="PROSITE" id="PS00660">
    <property type="entry name" value="FERM_1"/>
    <property type="match status" value="1"/>
</dbReference>
<reference evidence="13" key="1">
    <citation type="submission" date="2025-08" db="UniProtKB">
        <authorList>
            <consortium name="Ensembl"/>
        </authorList>
    </citation>
    <scope>IDENTIFICATION</scope>
</reference>
<comment type="similarity">
    <text evidence="2 8">Belongs to the protein-tyrosine phosphatase family. Non-receptor class subfamily.</text>
</comment>
<accession>A0A8C6V6M2</accession>
<dbReference type="CDD" id="cd14473">
    <property type="entry name" value="FERM_B-lobe"/>
    <property type="match status" value="1"/>
</dbReference>
<dbReference type="SMART" id="SM01196">
    <property type="entry name" value="FERM_C"/>
    <property type="match status" value="1"/>
</dbReference>
<keyword evidence="6 8" id="KW-0904">Protein phosphatase</keyword>
<evidence type="ECO:0000256" key="5">
    <source>
        <dbReference type="ARBA" id="ARBA00022801"/>
    </source>
</evidence>
<feature type="domain" description="FERM" evidence="12">
    <location>
        <begin position="23"/>
        <end position="308"/>
    </location>
</feature>
<dbReference type="SMART" id="SM00194">
    <property type="entry name" value="PTPc"/>
    <property type="match status" value="1"/>
</dbReference>
<dbReference type="Pfam" id="PF09379">
    <property type="entry name" value="FERM_N"/>
    <property type="match status" value="1"/>
</dbReference>
<dbReference type="Gene3D" id="1.20.80.10">
    <property type="match status" value="1"/>
</dbReference>
<dbReference type="OMA" id="TEWDYIA"/>
<dbReference type="SUPFAM" id="SSF47031">
    <property type="entry name" value="Second domain of FERM"/>
    <property type="match status" value="1"/>
</dbReference>
<dbReference type="PROSITE" id="PS50056">
    <property type="entry name" value="TYR_PHOSPHATASE_2"/>
    <property type="match status" value="1"/>
</dbReference>
<dbReference type="InterPro" id="IPR019748">
    <property type="entry name" value="FERM_central"/>
</dbReference>
<dbReference type="InterPro" id="IPR000387">
    <property type="entry name" value="Tyr_Pase_dom"/>
</dbReference>
<keyword evidence="14" id="KW-1185">Reference proteome</keyword>
<dbReference type="SUPFAM" id="SSF54236">
    <property type="entry name" value="Ubiquitin-like"/>
    <property type="match status" value="1"/>
</dbReference>
<dbReference type="PIRSF" id="PIRSF000934">
    <property type="entry name" value="Tyr-Ptase_nr14"/>
    <property type="match status" value="1"/>
</dbReference>
<dbReference type="InterPro" id="IPR011993">
    <property type="entry name" value="PH-like_dom_sf"/>
</dbReference>
<dbReference type="Gene3D" id="3.10.20.90">
    <property type="entry name" value="Phosphatidylinositol 3-kinase Catalytic Subunit, Chain A, domain 1"/>
    <property type="match status" value="1"/>
</dbReference>
<dbReference type="FunFam" id="3.90.190.10:FF:000030">
    <property type="entry name" value="Tyrosine-protein phosphatase non-receptor type"/>
    <property type="match status" value="1"/>
</dbReference>
<evidence type="ECO:0000313" key="14">
    <source>
        <dbReference type="Proteomes" id="UP000694559"/>
    </source>
</evidence>
<dbReference type="Pfam" id="PF00102">
    <property type="entry name" value="Y_phosphatase"/>
    <property type="match status" value="1"/>
</dbReference>
<dbReference type="InterPro" id="IPR029071">
    <property type="entry name" value="Ubiquitin-like_domsf"/>
</dbReference>
<dbReference type="PROSITE" id="PS50055">
    <property type="entry name" value="TYR_PHOSPHATASE_PTP"/>
    <property type="match status" value="1"/>
</dbReference>
<dbReference type="Pfam" id="PF09380">
    <property type="entry name" value="FERM_C"/>
    <property type="match status" value="1"/>
</dbReference>
<dbReference type="FunFam" id="1.20.80.10:FF:000014">
    <property type="entry name" value="Tyrosine-protein phosphatase non-receptor type"/>
    <property type="match status" value="1"/>
</dbReference>
<dbReference type="InterPro" id="IPR029021">
    <property type="entry name" value="Prot-tyrosine_phosphatase-like"/>
</dbReference>
<dbReference type="AlphaFoldDB" id="A0A8C6V6M2"/>
<evidence type="ECO:0000256" key="7">
    <source>
        <dbReference type="ARBA" id="ARBA00023212"/>
    </source>
</evidence>
<dbReference type="InterPro" id="IPR019749">
    <property type="entry name" value="Band_41_domain"/>
</dbReference>
<comment type="subcellular location">
    <subcellularLocation>
        <location evidence="1 8">Cytoplasm</location>
        <location evidence="1 8">Cytoskeleton</location>
    </subcellularLocation>
</comment>
<dbReference type="GO" id="GO:0004725">
    <property type="term" value="F:protein tyrosine phosphatase activity"/>
    <property type="evidence" value="ECO:0007669"/>
    <property type="project" value="UniProtKB-UniRule"/>
</dbReference>
<dbReference type="CDD" id="cd13188">
    <property type="entry name" value="FERM_C_PTPN14_PTPN21"/>
    <property type="match status" value="1"/>
</dbReference>
<dbReference type="InterPro" id="IPR019747">
    <property type="entry name" value="FERM_CS"/>
</dbReference>
<protein>
    <recommendedName>
        <fullName evidence="8">Tyrosine-protein phosphatase non-receptor type</fullName>
        <ecNumber evidence="8">3.1.3.48</ecNumber>
    </recommendedName>
</protein>
<dbReference type="EC" id="3.1.3.48" evidence="8"/>
<dbReference type="InterPro" id="IPR041782">
    <property type="entry name" value="PTPN14/21_FERM_C"/>
</dbReference>
<dbReference type="Gene3D" id="2.30.29.30">
    <property type="entry name" value="Pleckstrin-homology domain (PH domain)/Phosphotyrosine-binding domain (PTB)"/>
    <property type="match status" value="1"/>
</dbReference>
<evidence type="ECO:0000256" key="3">
    <source>
        <dbReference type="ARBA" id="ARBA00022490"/>
    </source>
</evidence>
<dbReference type="Gene3D" id="3.90.190.10">
    <property type="entry name" value="Protein tyrosine phosphatase superfamily"/>
    <property type="match status" value="1"/>
</dbReference>
<evidence type="ECO:0000259" key="10">
    <source>
        <dbReference type="PROSITE" id="PS50055"/>
    </source>
</evidence>
<dbReference type="InterPro" id="IPR000242">
    <property type="entry name" value="PTP_cat"/>
</dbReference>
<evidence type="ECO:0000256" key="2">
    <source>
        <dbReference type="ARBA" id="ARBA00009649"/>
    </source>
</evidence>
<keyword evidence="3 8" id="KW-0963">Cytoplasm</keyword>
<evidence type="ECO:0000256" key="6">
    <source>
        <dbReference type="ARBA" id="ARBA00022912"/>
    </source>
</evidence>
<dbReference type="SUPFAM" id="SSF50729">
    <property type="entry name" value="PH domain-like"/>
    <property type="match status" value="1"/>
</dbReference>
<dbReference type="Proteomes" id="UP000694559">
    <property type="component" value="Unplaced"/>
</dbReference>
<dbReference type="SMART" id="SM00404">
    <property type="entry name" value="PTPc_motif"/>
    <property type="match status" value="1"/>
</dbReference>
<dbReference type="PANTHER" id="PTHR45706:SF3">
    <property type="entry name" value="TYROSINE-PROTEIN PHOSPHATASE NON-RECEPTOR TYPE 21"/>
    <property type="match status" value="1"/>
</dbReference>
<keyword evidence="4" id="KW-0597">Phosphoprotein</keyword>
<dbReference type="InterPro" id="IPR018979">
    <property type="entry name" value="FERM_N"/>
</dbReference>
<name>A0A8C6V6M2_NAJNA</name>
<dbReference type="SMART" id="SM00295">
    <property type="entry name" value="B41"/>
    <property type="match status" value="1"/>
</dbReference>
<dbReference type="PANTHER" id="PTHR45706">
    <property type="entry name" value="TYROSINE-PROTEIN PHOSPHATASE"/>
    <property type="match status" value="1"/>
</dbReference>
<evidence type="ECO:0000259" key="12">
    <source>
        <dbReference type="PROSITE" id="PS50057"/>
    </source>
</evidence>
<dbReference type="FunFam" id="2.30.29.30:FF:000149">
    <property type="entry name" value="Tyrosine-protein phosphatase non-receptor type"/>
    <property type="match status" value="1"/>
</dbReference>
<dbReference type="OrthoDB" id="10012364at2759"/>
<dbReference type="PRINTS" id="PR00700">
    <property type="entry name" value="PRTYPHPHTASE"/>
</dbReference>
<reference evidence="13" key="2">
    <citation type="submission" date="2025-09" db="UniProtKB">
        <authorList>
            <consortium name="Ensembl"/>
        </authorList>
    </citation>
    <scope>IDENTIFICATION</scope>
</reference>
<evidence type="ECO:0000259" key="11">
    <source>
        <dbReference type="PROSITE" id="PS50056"/>
    </source>
</evidence>
<dbReference type="InterPro" id="IPR014352">
    <property type="entry name" value="FERM/acyl-CoA-bd_prot_sf"/>
</dbReference>
<organism evidence="13 14">
    <name type="scientific">Naja naja</name>
    <name type="common">Indian cobra</name>
    <dbReference type="NCBI Taxonomy" id="35670"/>
    <lineage>
        <taxon>Eukaryota</taxon>
        <taxon>Metazoa</taxon>
        <taxon>Chordata</taxon>
        <taxon>Craniata</taxon>
        <taxon>Vertebrata</taxon>
        <taxon>Euteleostomi</taxon>
        <taxon>Lepidosauria</taxon>
        <taxon>Squamata</taxon>
        <taxon>Bifurcata</taxon>
        <taxon>Unidentata</taxon>
        <taxon>Episquamata</taxon>
        <taxon>Toxicofera</taxon>
        <taxon>Serpentes</taxon>
        <taxon>Colubroidea</taxon>
        <taxon>Elapidae</taxon>
        <taxon>Elapinae</taxon>
        <taxon>Naja</taxon>
    </lineage>
</organism>
<dbReference type="PROSITE" id="PS00383">
    <property type="entry name" value="TYR_PHOSPHATASE_1"/>
    <property type="match status" value="1"/>
</dbReference>
<dbReference type="GeneTree" id="ENSGT00940000155613"/>
<evidence type="ECO:0000256" key="4">
    <source>
        <dbReference type="ARBA" id="ARBA00022553"/>
    </source>
</evidence>
<dbReference type="GO" id="GO:0005856">
    <property type="term" value="C:cytoskeleton"/>
    <property type="evidence" value="ECO:0007669"/>
    <property type="project" value="UniProtKB-SubCell"/>
</dbReference>
<dbReference type="Ensembl" id="ENSNNAT00000000446.1">
    <property type="protein sequence ID" value="ENSNNAP00000000423.1"/>
    <property type="gene ID" value="ENSNNAG00000000293.1"/>
</dbReference>
<keyword evidence="7 8" id="KW-0206">Cytoskeleton</keyword>
<dbReference type="InterPro" id="IPR014392">
    <property type="entry name" value="PTP_non-rcpt_14/21"/>
</dbReference>